<evidence type="ECO:0000313" key="3">
    <source>
        <dbReference type="EnsemblPlants" id="AET1Gv21039900.2"/>
    </source>
</evidence>
<keyword evidence="1" id="KW-0175">Coiled coil</keyword>
<feature type="coiled-coil region" evidence="1">
    <location>
        <begin position="120"/>
        <end position="152"/>
    </location>
</feature>
<reference evidence="4" key="1">
    <citation type="journal article" date="2014" name="Science">
        <title>Ancient hybridizations among the ancestral genomes of bread wheat.</title>
        <authorList>
            <consortium name="International Wheat Genome Sequencing Consortium,"/>
            <person name="Marcussen T."/>
            <person name="Sandve S.R."/>
            <person name="Heier L."/>
            <person name="Spannagl M."/>
            <person name="Pfeifer M."/>
            <person name="Jakobsen K.S."/>
            <person name="Wulff B.B."/>
            <person name="Steuernagel B."/>
            <person name="Mayer K.F."/>
            <person name="Olsen O.A."/>
        </authorList>
    </citation>
    <scope>NUCLEOTIDE SEQUENCE [LARGE SCALE GENOMIC DNA]</scope>
    <source>
        <strain evidence="4">cv. AL8/78</strain>
    </source>
</reference>
<dbReference type="EnsemblPlants" id="AET1Gv21039900.2">
    <property type="protein sequence ID" value="AET1Gv21039900.2"/>
    <property type="gene ID" value="AET1Gv21039900"/>
</dbReference>
<evidence type="ECO:0000256" key="1">
    <source>
        <dbReference type="SAM" id="Coils"/>
    </source>
</evidence>
<accession>A0A453A4L7</accession>
<evidence type="ECO:0000256" key="2">
    <source>
        <dbReference type="SAM" id="MobiDB-lite"/>
    </source>
</evidence>
<dbReference type="Proteomes" id="UP000015105">
    <property type="component" value="Chromosome 1D"/>
</dbReference>
<proteinExistence type="predicted"/>
<dbReference type="Gramene" id="AET1Gv21039900.2">
    <property type="protein sequence ID" value="AET1Gv21039900.2"/>
    <property type="gene ID" value="AET1Gv21039900"/>
</dbReference>
<name>A0A453A4L7_AEGTS</name>
<reference evidence="4" key="2">
    <citation type="journal article" date="2017" name="Nat. Plants">
        <title>The Aegilops tauschii genome reveals multiple impacts of transposons.</title>
        <authorList>
            <person name="Zhao G."/>
            <person name="Zou C."/>
            <person name="Li K."/>
            <person name="Wang K."/>
            <person name="Li T."/>
            <person name="Gao L."/>
            <person name="Zhang X."/>
            <person name="Wang H."/>
            <person name="Yang Z."/>
            <person name="Liu X."/>
            <person name="Jiang W."/>
            <person name="Mao L."/>
            <person name="Kong X."/>
            <person name="Jiao Y."/>
            <person name="Jia J."/>
        </authorList>
    </citation>
    <scope>NUCLEOTIDE SEQUENCE [LARGE SCALE GENOMIC DNA]</scope>
    <source>
        <strain evidence="4">cv. AL8/78</strain>
    </source>
</reference>
<evidence type="ECO:0000313" key="4">
    <source>
        <dbReference type="Proteomes" id="UP000015105"/>
    </source>
</evidence>
<protein>
    <submittedName>
        <fullName evidence="3">Uncharacterized protein</fullName>
    </submittedName>
</protein>
<feature type="region of interest" description="Disordered" evidence="2">
    <location>
        <begin position="220"/>
        <end position="239"/>
    </location>
</feature>
<organism evidence="3 4">
    <name type="scientific">Aegilops tauschii subsp. strangulata</name>
    <name type="common">Goatgrass</name>
    <dbReference type="NCBI Taxonomy" id="200361"/>
    <lineage>
        <taxon>Eukaryota</taxon>
        <taxon>Viridiplantae</taxon>
        <taxon>Streptophyta</taxon>
        <taxon>Embryophyta</taxon>
        <taxon>Tracheophyta</taxon>
        <taxon>Spermatophyta</taxon>
        <taxon>Magnoliopsida</taxon>
        <taxon>Liliopsida</taxon>
        <taxon>Poales</taxon>
        <taxon>Poaceae</taxon>
        <taxon>BOP clade</taxon>
        <taxon>Pooideae</taxon>
        <taxon>Triticodae</taxon>
        <taxon>Triticeae</taxon>
        <taxon>Triticinae</taxon>
        <taxon>Aegilops</taxon>
    </lineage>
</organism>
<feature type="compositionally biased region" description="Basic and acidic residues" evidence="2">
    <location>
        <begin position="220"/>
        <end position="233"/>
    </location>
</feature>
<dbReference type="AlphaFoldDB" id="A0A453A4L7"/>
<keyword evidence="4" id="KW-1185">Reference proteome</keyword>
<reference evidence="3" key="4">
    <citation type="submission" date="2019-03" db="UniProtKB">
        <authorList>
            <consortium name="EnsemblPlants"/>
        </authorList>
    </citation>
    <scope>IDENTIFICATION</scope>
</reference>
<reference evidence="3" key="3">
    <citation type="journal article" date="2017" name="Nature">
        <title>Genome sequence of the progenitor of the wheat D genome Aegilops tauschii.</title>
        <authorList>
            <person name="Luo M.C."/>
            <person name="Gu Y.Q."/>
            <person name="Puiu D."/>
            <person name="Wang H."/>
            <person name="Twardziok S.O."/>
            <person name="Deal K.R."/>
            <person name="Huo N."/>
            <person name="Zhu T."/>
            <person name="Wang L."/>
            <person name="Wang Y."/>
            <person name="McGuire P.E."/>
            <person name="Liu S."/>
            <person name="Long H."/>
            <person name="Ramasamy R.K."/>
            <person name="Rodriguez J.C."/>
            <person name="Van S.L."/>
            <person name="Yuan L."/>
            <person name="Wang Z."/>
            <person name="Xia Z."/>
            <person name="Xiao L."/>
            <person name="Anderson O.D."/>
            <person name="Ouyang S."/>
            <person name="Liang Y."/>
            <person name="Zimin A.V."/>
            <person name="Pertea G."/>
            <person name="Qi P."/>
            <person name="Bennetzen J.L."/>
            <person name="Dai X."/>
            <person name="Dawson M.W."/>
            <person name="Muller H.G."/>
            <person name="Kugler K."/>
            <person name="Rivarola-Duarte L."/>
            <person name="Spannagl M."/>
            <person name="Mayer K.F.X."/>
            <person name="Lu F.H."/>
            <person name="Bevan M.W."/>
            <person name="Leroy P."/>
            <person name="Li P."/>
            <person name="You F.M."/>
            <person name="Sun Q."/>
            <person name="Liu Z."/>
            <person name="Lyons E."/>
            <person name="Wicker T."/>
            <person name="Salzberg S.L."/>
            <person name="Devos K.M."/>
            <person name="Dvorak J."/>
        </authorList>
    </citation>
    <scope>NUCLEOTIDE SEQUENCE [LARGE SCALE GENOMIC DNA]</scope>
    <source>
        <strain evidence="3">cv. AL8/78</strain>
    </source>
</reference>
<reference evidence="3" key="5">
    <citation type="journal article" date="2021" name="G3 (Bethesda)">
        <title>Aegilops tauschii genome assembly Aet v5.0 features greater sequence contiguity and improved annotation.</title>
        <authorList>
            <person name="Wang L."/>
            <person name="Zhu T."/>
            <person name="Rodriguez J.C."/>
            <person name="Deal K.R."/>
            <person name="Dubcovsky J."/>
            <person name="McGuire P.E."/>
            <person name="Lux T."/>
            <person name="Spannagl M."/>
            <person name="Mayer K.F.X."/>
            <person name="Baldrich P."/>
            <person name="Meyers B.C."/>
            <person name="Huo N."/>
            <person name="Gu Y.Q."/>
            <person name="Zhou H."/>
            <person name="Devos K.M."/>
            <person name="Bennetzen J.L."/>
            <person name="Unver T."/>
            <person name="Budak H."/>
            <person name="Gulick P.J."/>
            <person name="Galiba G."/>
            <person name="Kalapos B."/>
            <person name="Nelson D.R."/>
            <person name="Li P."/>
            <person name="You F.M."/>
            <person name="Luo M.C."/>
            <person name="Dvorak J."/>
        </authorList>
    </citation>
    <scope>NUCLEOTIDE SEQUENCE [LARGE SCALE GENOMIC DNA]</scope>
    <source>
        <strain evidence="3">cv. AL8/78</strain>
    </source>
</reference>
<sequence length="239" mass="26786">EIVLGFLRKKKEQRERSCWKQIGKGRRRTLTASISSPAAQSESEACSLKANIISPVPLPRRTYCRLEEERQAKRRNQSATATAMAMAAASLGSAASRIGGRALQRAAGQARLLFTRARTLTAAEQKYAAARLSNIQLKKEQLYDLIAECEKKYPKSAPRNVKLLQQISEQVESRRGDPIWRSCRRWALANFCNELAGTLFLGTLTANAMTYSYQKMYPREGNNDQKMDLDEGLKSVLPS</sequence>